<dbReference type="AlphaFoldDB" id="A0A5C4TFV0"/>
<accession>A0A5C4TFV0</accession>
<name>A0A5C4TFV0_9BACL</name>
<protein>
    <submittedName>
        <fullName evidence="1">Uncharacterized protein</fullName>
    </submittedName>
</protein>
<gene>
    <name evidence="1" type="ORF">FE784_01895</name>
</gene>
<evidence type="ECO:0000313" key="2">
    <source>
        <dbReference type="Proteomes" id="UP000307943"/>
    </source>
</evidence>
<proteinExistence type="predicted"/>
<comment type="caution">
    <text evidence="1">The sequence shown here is derived from an EMBL/GenBank/DDBJ whole genome shotgun (WGS) entry which is preliminary data.</text>
</comment>
<dbReference type="RefSeq" id="WP_139600428.1">
    <property type="nucleotide sequence ID" value="NZ_VDCQ01000002.1"/>
</dbReference>
<dbReference type="EMBL" id="VDCQ01000002">
    <property type="protein sequence ID" value="TNJ67921.1"/>
    <property type="molecule type" value="Genomic_DNA"/>
</dbReference>
<evidence type="ECO:0000313" key="1">
    <source>
        <dbReference type="EMBL" id="TNJ67921.1"/>
    </source>
</evidence>
<keyword evidence="2" id="KW-1185">Reference proteome</keyword>
<dbReference type="Proteomes" id="UP000307943">
    <property type="component" value="Unassembled WGS sequence"/>
</dbReference>
<sequence length="87" mass="9924">MKRIDLSMSEANRRRRESIKLDQMMRVLFGLSKKVMVPLLGGLFGERFASDQVTIQYGNGKFVDHKLGQIEGNLFITVRTADGKQYS</sequence>
<reference evidence="1 2" key="1">
    <citation type="submission" date="2019-05" db="EMBL/GenBank/DDBJ databases">
        <title>We sequenced the genome of Paenibacillus hemerocallicola KCTC 33185 for further insight into its adaptation and study the phylogeny of Paenibacillus.</title>
        <authorList>
            <person name="Narsing Rao M.P."/>
        </authorList>
    </citation>
    <scope>NUCLEOTIDE SEQUENCE [LARGE SCALE GENOMIC DNA]</scope>
    <source>
        <strain evidence="1 2">KCTC 33185</strain>
    </source>
</reference>
<organism evidence="1 2">
    <name type="scientific">Paenibacillus hemerocallicola</name>
    <dbReference type="NCBI Taxonomy" id="1172614"/>
    <lineage>
        <taxon>Bacteria</taxon>
        <taxon>Bacillati</taxon>
        <taxon>Bacillota</taxon>
        <taxon>Bacilli</taxon>
        <taxon>Bacillales</taxon>
        <taxon>Paenibacillaceae</taxon>
        <taxon>Paenibacillus</taxon>
    </lineage>
</organism>